<dbReference type="EMBL" id="JACIEE010000006">
    <property type="protein sequence ID" value="MBB3978000.1"/>
    <property type="molecule type" value="Genomic_DNA"/>
</dbReference>
<sequence>MIPSSPPRSGKDGRQTTGSVLSPSVASAPSTRHLRPGLVAQALEHLFLPSIAAWFAFPQRFDRAVAQLAQDGGRAVSPRQAAAYFGGSLFLEIDPRNLTHRLDEKYVDDDGWHWIGESFLDAGDWQDRLPLLQRSPAHREIVEICRTRENFRDGGRYRTYLRQIGDGKPPRRNGQTIDTVDKLDAYFRYYADLIDNIERTGILPRNRFQRATNTGRQPRRARSFWQDFVERDIGVAIDKDGRLVRHTSGKHRLAAAIGLGLDKVPVEIRMVHLGWLQAEMQKRRLPASKALAAALAERGAG</sequence>
<evidence type="ECO:0000256" key="1">
    <source>
        <dbReference type="SAM" id="MobiDB-lite"/>
    </source>
</evidence>
<evidence type="ECO:0000313" key="3">
    <source>
        <dbReference type="Proteomes" id="UP000574761"/>
    </source>
</evidence>
<dbReference type="Proteomes" id="UP000574761">
    <property type="component" value="Unassembled WGS sequence"/>
</dbReference>
<feature type="region of interest" description="Disordered" evidence="1">
    <location>
        <begin position="1"/>
        <end position="31"/>
    </location>
</feature>
<organism evidence="2 3">
    <name type="scientific">Mycoplana azooxidifex</name>
    <dbReference type="NCBI Taxonomy" id="1636188"/>
    <lineage>
        <taxon>Bacteria</taxon>
        <taxon>Pseudomonadati</taxon>
        <taxon>Pseudomonadota</taxon>
        <taxon>Alphaproteobacteria</taxon>
        <taxon>Hyphomicrobiales</taxon>
        <taxon>Rhizobiaceae</taxon>
        <taxon>Mycoplana</taxon>
    </lineage>
</organism>
<keyword evidence="3" id="KW-1185">Reference proteome</keyword>
<dbReference type="AlphaFoldDB" id="A0A7W6DC22"/>
<proteinExistence type="predicted"/>
<accession>A0A7W6DC22</accession>
<comment type="caution">
    <text evidence="2">The sequence shown here is derived from an EMBL/GenBank/DDBJ whole genome shotgun (WGS) entry which is preliminary data.</text>
</comment>
<gene>
    <name evidence="2" type="ORF">GGQ64_003214</name>
</gene>
<evidence type="ECO:0000313" key="2">
    <source>
        <dbReference type="EMBL" id="MBB3978000.1"/>
    </source>
</evidence>
<reference evidence="2 3" key="1">
    <citation type="submission" date="2020-08" db="EMBL/GenBank/DDBJ databases">
        <title>Genomic Encyclopedia of Type Strains, Phase IV (KMG-IV): sequencing the most valuable type-strain genomes for metagenomic binning, comparative biology and taxonomic classification.</title>
        <authorList>
            <person name="Goeker M."/>
        </authorList>
    </citation>
    <scope>NUCLEOTIDE SEQUENCE [LARGE SCALE GENOMIC DNA]</scope>
    <source>
        <strain evidence="2 3">DSM 100211</strain>
    </source>
</reference>
<dbReference type="RefSeq" id="WP_183806004.1">
    <property type="nucleotide sequence ID" value="NZ_JACIEE010000006.1"/>
</dbReference>
<name>A0A7W6DC22_9HYPH</name>
<feature type="compositionally biased region" description="Low complexity" evidence="1">
    <location>
        <begin position="19"/>
        <end position="30"/>
    </location>
</feature>
<protein>
    <submittedName>
        <fullName evidence="2">Uncharacterized protein</fullName>
    </submittedName>
</protein>